<evidence type="ECO:0000313" key="3">
    <source>
        <dbReference type="EMBL" id="VFU09083.1"/>
    </source>
</evidence>
<dbReference type="AlphaFoldDB" id="A0A4V6IMQ3"/>
<feature type="compositionally biased region" description="Polar residues" evidence="1">
    <location>
        <begin position="51"/>
        <end position="63"/>
    </location>
</feature>
<feature type="region of interest" description="Disordered" evidence="1">
    <location>
        <begin position="30"/>
        <end position="63"/>
    </location>
</feature>
<proteinExistence type="predicted"/>
<protein>
    <submittedName>
        <fullName evidence="3">Uncharacterized protein</fullName>
    </submittedName>
</protein>
<evidence type="ECO:0000256" key="1">
    <source>
        <dbReference type="SAM" id="MobiDB-lite"/>
    </source>
</evidence>
<evidence type="ECO:0000313" key="4">
    <source>
        <dbReference type="Proteomes" id="UP000294360"/>
    </source>
</evidence>
<keyword evidence="2" id="KW-0732">Signal</keyword>
<accession>A0A4V6IMQ3</accession>
<feature type="signal peptide" evidence="2">
    <location>
        <begin position="1"/>
        <end position="21"/>
    </location>
</feature>
<reference evidence="3 4" key="1">
    <citation type="submission" date="2019-03" db="EMBL/GenBank/DDBJ databases">
        <authorList>
            <person name="Kox A.R. M."/>
        </authorList>
    </citation>
    <scope>NUCLEOTIDE SEQUENCE [LARGE SCALE GENOMIC DNA]</scope>
    <source>
        <strain evidence="3">MTUNDRAET4 annotated genome</strain>
    </source>
</reference>
<dbReference type="EMBL" id="LR536450">
    <property type="protein sequence ID" value="VFU09083.1"/>
    <property type="molecule type" value="Genomic_DNA"/>
</dbReference>
<organism evidence="3 4">
    <name type="scientific">Methylocella tundrae</name>
    <dbReference type="NCBI Taxonomy" id="227605"/>
    <lineage>
        <taxon>Bacteria</taxon>
        <taxon>Pseudomonadati</taxon>
        <taxon>Pseudomonadota</taxon>
        <taxon>Alphaproteobacteria</taxon>
        <taxon>Hyphomicrobiales</taxon>
        <taxon>Beijerinckiaceae</taxon>
        <taxon>Methylocella</taxon>
    </lineage>
</organism>
<feature type="chain" id="PRO_5020576040" evidence="2">
    <location>
        <begin position="22"/>
        <end position="114"/>
    </location>
</feature>
<sequence>MNKFRASVLCAFVGFALPAVAGNISSDAASQNDVTGAIGNDARASGGAPSIDSSRPSETFSYTKPSMSYDEAYRNWRNCAAAHQGVGNPPPQCEELREALRQAIGARPRSEARR</sequence>
<dbReference type="KEGG" id="mtun:MTUNDRAET4_2190"/>
<evidence type="ECO:0000256" key="2">
    <source>
        <dbReference type="SAM" id="SignalP"/>
    </source>
</evidence>
<name>A0A4V6IMQ3_METTU</name>
<dbReference type="Proteomes" id="UP000294360">
    <property type="component" value="Chromosome"/>
</dbReference>
<gene>
    <name evidence="3" type="ORF">MTUNDRAET4_2190</name>
</gene>